<evidence type="ECO:0000313" key="3">
    <source>
        <dbReference type="Proteomes" id="UP001153269"/>
    </source>
</evidence>
<reference evidence="2" key="1">
    <citation type="submission" date="2020-03" db="EMBL/GenBank/DDBJ databases">
        <authorList>
            <person name="Weist P."/>
        </authorList>
    </citation>
    <scope>NUCLEOTIDE SEQUENCE</scope>
</reference>
<gene>
    <name evidence="2" type="ORF">PLEPLA_LOCUS15866</name>
</gene>
<comment type="caution">
    <text evidence="2">The sequence shown here is derived from an EMBL/GenBank/DDBJ whole genome shotgun (WGS) entry which is preliminary data.</text>
</comment>
<dbReference type="EMBL" id="CADEAL010001004">
    <property type="protein sequence ID" value="CAB1427921.1"/>
    <property type="molecule type" value="Genomic_DNA"/>
</dbReference>
<sequence>MKPRVGHLKPELKHRLLLGYYYYRYSYYRYSYYRYSVPADQRQRTSFLPETQNGFPKVCASANGKVEHQFIRRATGGGGGGDGGGWGLSRHCSTSRHHWNNGADVSTQLRHRRPDRDQNPSADILGRFKNETAPGAAARMYDSIKPGRHGSEPQRKVSTSCGIQSWRRNDPVLERRLPACEVPPSAARSRSDLQDQTLETTTRFTSRLLQRRERVMSDPRVFRDAASPGSLC</sequence>
<dbReference type="Proteomes" id="UP001153269">
    <property type="component" value="Unassembled WGS sequence"/>
</dbReference>
<name>A0A9N7YJQ5_PLEPL</name>
<evidence type="ECO:0000313" key="2">
    <source>
        <dbReference type="EMBL" id="CAB1427921.1"/>
    </source>
</evidence>
<protein>
    <submittedName>
        <fullName evidence="2">Uncharacterized protein</fullName>
    </submittedName>
</protein>
<proteinExistence type="predicted"/>
<feature type="region of interest" description="Disordered" evidence="1">
    <location>
        <begin position="99"/>
        <end position="163"/>
    </location>
</feature>
<organism evidence="2 3">
    <name type="scientific">Pleuronectes platessa</name>
    <name type="common">European plaice</name>
    <dbReference type="NCBI Taxonomy" id="8262"/>
    <lineage>
        <taxon>Eukaryota</taxon>
        <taxon>Metazoa</taxon>
        <taxon>Chordata</taxon>
        <taxon>Craniata</taxon>
        <taxon>Vertebrata</taxon>
        <taxon>Euteleostomi</taxon>
        <taxon>Actinopterygii</taxon>
        <taxon>Neopterygii</taxon>
        <taxon>Teleostei</taxon>
        <taxon>Neoteleostei</taxon>
        <taxon>Acanthomorphata</taxon>
        <taxon>Carangaria</taxon>
        <taxon>Pleuronectiformes</taxon>
        <taxon>Pleuronectoidei</taxon>
        <taxon>Pleuronectidae</taxon>
        <taxon>Pleuronectes</taxon>
    </lineage>
</organism>
<accession>A0A9N7YJQ5</accession>
<evidence type="ECO:0000256" key="1">
    <source>
        <dbReference type="SAM" id="MobiDB-lite"/>
    </source>
</evidence>
<keyword evidence="3" id="KW-1185">Reference proteome</keyword>
<dbReference type="AlphaFoldDB" id="A0A9N7YJQ5"/>